<evidence type="ECO:0000256" key="1">
    <source>
        <dbReference type="SAM" id="SignalP"/>
    </source>
</evidence>
<feature type="chain" id="PRO_5014863137" evidence="1">
    <location>
        <begin position="20"/>
        <end position="74"/>
    </location>
</feature>
<name>A0A2M4CD38_9DIPT</name>
<organism evidence="2">
    <name type="scientific">Anopheles marajoara</name>
    <dbReference type="NCBI Taxonomy" id="58244"/>
    <lineage>
        <taxon>Eukaryota</taxon>
        <taxon>Metazoa</taxon>
        <taxon>Ecdysozoa</taxon>
        <taxon>Arthropoda</taxon>
        <taxon>Hexapoda</taxon>
        <taxon>Insecta</taxon>
        <taxon>Pterygota</taxon>
        <taxon>Neoptera</taxon>
        <taxon>Endopterygota</taxon>
        <taxon>Diptera</taxon>
        <taxon>Nematocera</taxon>
        <taxon>Culicoidea</taxon>
        <taxon>Culicidae</taxon>
        <taxon>Anophelinae</taxon>
        <taxon>Anopheles</taxon>
    </lineage>
</organism>
<sequence length="74" mass="8780">MLGMLGMLALILRALRPFAIKHTAVGRYLLHSTIRLLSYTKLAEWWIPVSPPHRIPCCQYRWVHWPPYRWPTPT</sequence>
<feature type="signal peptide" evidence="1">
    <location>
        <begin position="1"/>
        <end position="19"/>
    </location>
</feature>
<protein>
    <submittedName>
        <fullName evidence="2">Putative secreted protein</fullName>
    </submittedName>
</protein>
<evidence type="ECO:0000313" key="2">
    <source>
        <dbReference type="EMBL" id="MBW63233.1"/>
    </source>
</evidence>
<dbReference type="AlphaFoldDB" id="A0A2M4CD38"/>
<reference evidence="2" key="1">
    <citation type="submission" date="2018-01" db="EMBL/GenBank/DDBJ databases">
        <title>An insight into the sialome of Amazonian anophelines.</title>
        <authorList>
            <person name="Ribeiro J.M."/>
            <person name="Scarpassa V."/>
            <person name="Calvo E."/>
        </authorList>
    </citation>
    <scope>NUCLEOTIDE SEQUENCE</scope>
    <source>
        <tissue evidence="2">Salivary glands</tissue>
    </source>
</reference>
<accession>A0A2M4CD38</accession>
<proteinExistence type="predicted"/>
<keyword evidence="1" id="KW-0732">Signal</keyword>
<dbReference type="EMBL" id="GGFJ01014092">
    <property type="protein sequence ID" value="MBW63233.1"/>
    <property type="molecule type" value="Transcribed_RNA"/>
</dbReference>